<organism evidence="2 3">
    <name type="scientific">Desulfomicrobium macestii</name>
    <dbReference type="NCBI Taxonomy" id="90731"/>
    <lineage>
        <taxon>Bacteria</taxon>
        <taxon>Pseudomonadati</taxon>
        <taxon>Thermodesulfobacteriota</taxon>
        <taxon>Desulfovibrionia</taxon>
        <taxon>Desulfovibrionales</taxon>
        <taxon>Desulfomicrobiaceae</taxon>
        <taxon>Desulfomicrobium</taxon>
    </lineage>
</organism>
<protein>
    <submittedName>
        <fullName evidence="2">Transposase-like protein</fullName>
    </submittedName>
</protein>
<dbReference type="InterPro" id="IPR009057">
    <property type="entry name" value="Homeodomain-like_sf"/>
</dbReference>
<evidence type="ECO:0000256" key="1">
    <source>
        <dbReference type="SAM" id="Coils"/>
    </source>
</evidence>
<feature type="coiled-coil region" evidence="1">
    <location>
        <begin position="59"/>
        <end position="86"/>
    </location>
</feature>
<evidence type="ECO:0000313" key="3">
    <source>
        <dbReference type="Proteomes" id="UP000639010"/>
    </source>
</evidence>
<proteinExistence type="predicted"/>
<dbReference type="SUPFAM" id="SSF46689">
    <property type="entry name" value="Homeodomain-like"/>
    <property type="match status" value="1"/>
</dbReference>
<accession>A0ABR9H232</accession>
<dbReference type="Pfam" id="PF01527">
    <property type="entry name" value="HTH_Tnp_1"/>
    <property type="match status" value="1"/>
</dbReference>
<dbReference type="Proteomes" id="UP000639010">
    <property type="component" value="Unassembled WGS sequence"/>
</dbReference>
<comment type="caution">
    <text evidence="2">The sequence shown here is derived from an EMBL/GenBank/DDBJ whole genome shotgun (WGS) entry which is preliminary data.</text>
</comment>
<name>A0ABR9H232_9BACT</name>
<gene>
    <name evidence="2" type="ORF">H4684_001367</name>
</gene>
<dbReference type="EMBL" id="JADBGG010000008">
    <property type="protein sequence ID" value="MBE1424728.1"/>
    <property type="molecule type" value="Genomic_DNA"/>
</dbReference>
<keyword evidence="1" id="KW-0175">Coiled coil</keyword>
<dbReference type="InterPro" id="IPR002514">
    <property type="entry name" value="Transposase_8"/>
</dbReference>
<dbReference type="Gene3D" id="1.10.10.60">
    <property type="entry name" value="Homeodomain-like"/>
    <property type="match status" value="1"/>
</dbReference>
<sequence>MGRSAKYSKEFKLSAVKLVTELGYSCRVAGEQLGCSSWSVRDWVRQFRASGEIPAAEVTDAAAQDAKAMREENARLRLEVEILKKAAAYFAKESL</sequence>
<evidence type="ECO:0000313" key="2">
    <source>
        <dbReference type="EMBL" id="MBE1424728.1"/>
    </source>
</evidence>
<keyword evidence="3" id="KW-1185">Reference proteome</keyword>
<dbReference type="RefSeq" id="WP_192623254.1">
    <property type="nucleotide sequence ID" value="NZ_JADBGG010000008.1"/>
</dbReference>
<reference evidence="2 3" key="1">
    <citation type="submission" date="2020-10" db="EMBL/GenBank/DDBJ databases">
        <title>Genomic Encyclopedia of Type Strains, Phase IV (KMG-IV): sequencing the most valuable type-strain genomes for metagenomic binning, comparative biology and taxonomic classification.</title>
        <authorList>
            <person name="Goeker M."/>
        </authorList>
    </citation>
    <scope>NUCLEOTIDE SEQUENCE [LARGE SCALE GENOMIC DNA]</scope>
    <source>
        <strain evidence="2 3">DSM 4194</strain>
    </source>
</reference>